<comment type="similarity">
    <text evidence="4 9">Belongs to the peptidase C15 family.</text>
</comment>
<dbReference type="InterPro" id="IPR033693">
    <property type="entry name" value="PGPEP1_Glu_AS"/>
</dbReference>
<dbReference type="PANTHER" id="PTHR23402">
    <property type="entry name" value="PROTEASE FAMILY C15 PYROGLUTAMYL-PEPTIDASE I-RELATED"/>
    <property type="match status" value="1"/>
</dbReference>
<dbReference type="PROSITE" id="PS01333">
    <property type="entry name" value="PYRASE_GLU"/>
    <property type="match status" value="1"/>
</dbReference>
<dbReference type="HAMAP" id="MF_00417">
    <property type="entry name" value="Pyrrolid_peptidase"/>
    <property type="match status" value="1"/>
</dbReference>
<evidence type="ECO:0000256" key="5">
    <source>
        <dbReference type="ARBA" id="ARBA00022490"/>
    </source>
</evidence>
<dbReference type="NCBIfam" id="TIGR00504">
    <property type="entry name" value="pyro_pdase"/>
    <property type="match status" value="1"/>
</dbReference>
<dbReference type="RefSeq" id="WP_386046230.1">
    <property type="nucleotide sequence ID" value="NZ_JBHUIO010000005.1"/>
</dbReference>
<keyword evidence="13" id="KW-1185">Reference proteome</keyword>
<evidence type="ECO:0000256" key="2">
    <source>
        <dbReference type="ARBA" id="ARBA00002280"/>
    </source>
</evidence>
<feature type="active site" evidence="9 10">
    <location>
        <position position="80"/>
    </location>
</feature>
<accession>A0ABW4ZWI5</accession>
<evidence type="ECO:0000256" key="6">
    <source>
        <dbReference type="ARBA" id="ARBA00022670"/>
    </source>
</evidence>
<dbReference type="Gene3D" id="3.40.630.20">
    <property type="entry name" value="Peptidase C15, pyroglutamyl peptidase I-like"/>
    <property type="match status" value="1"/>
</dbReference>
<evidence type="ECO:0000256" key="7">
    <source>
        <dbReference type="ARBA" id="ARBA00022801"/>
    </source>
</evidence>
<evidence type="ECO:0000256" key="9">
    <source>
        <dbReference type="HAMAP-Rule" id="MF_00417"/>
    </source>
</evidence>
<evidence type="ECO:0000313" key="13">
    <source>
        <dbReference type="Proteomes" id="UP001597343"/>
    </source>
</evidence>
<dbReference type="PANTHER" id="PTHR23402:SF1">
    <property type="entry name" value="PYROGLUTAMYL-PEPTIDASE I"/>
    <property type="match status" value="1"/>
</dbReference>
<dbReference type="SUPFAM" id="SSF53182">
    <property type="entry name" value="Pyrrolidone carboxyl peptidase (pyroglutamate aminopeptidase)"/>
    <property type="match status" value="1"/>
</dbReference>
<dbReference type="GO" id="GO:0016920">
    <property type="term" value="F:pyroglutamyl-peptidase activity"/>
    <property type="evidence" value="ECO:0007669"/>
    <property type="project" value="UniProtKB-EC"/>
</dbReference>
<dbReference type="EMBL" id="JBHUIO010000005">
    <property type="protein sequence ID" value="MFD2170352.1"/>
    <property type="molecule type" value="Genomic_DNA"/>
</dbReference>
<comment type="subunit">
    <text evidence="9">Homotetramer.</text>
</comment>
<dbReference type="InterPro" id="IPR016125">
    <property type="entry name" value="Peptidase_C15-like"/>
</dbReference>
<keyword evidence="6 9" id="KW-0645">Protease</keyword>
<dbReference type="Proteomes" id="UP001597343">
    <property type="component" value="Unassembled WGS sequence"/>
</dbReference>
<dbReference type="InterPro" id="IPR029762">
    <property type="entry name" value="PGP-I_bact-type"/>
</dbReference>
<comment type="function">
    <text evidence="2 9">Removes 5-oxoproline from various penultimate amino acid residues except L-proline.</text>
</comment>
<keyword evidence="8 9" id="KW-0788">Thiol protease</keyword>
<dbReference type="PIRSF" id="PIRSF015592">
    <property type="entry name" value="Prld-crbxl_pptds"/>
    <property type="match status" value="1"/>
</dbReference>
<dbReference type="PRINTS" id="PR00706">
    <property type="entry name" value="PYROGLUPTASE"/>
</dbReference>
<evidence type="ECO:0000313" key="12">
    <source>
        <dbReference type="EMBL" id="MFD2170352.1"/>
    </source>
</evidence>
<sequence length="215" mass="22744">MKKVLVTGFDPFGGESVNPALAAVRKLEGAQIAGVALMTSEIPTVFGKAIIKLRELVERERPDLVICVGQAGGRSDITVERVAINIDDARIPDNEGNRPIDQPVIEGGPVAYWSTLPIKAIVQNIREAGIPASVSQTAGTFVCNHIFYGLSHLIATAYPQLRGGFIHIPFLPEQAVVKPGQPSMALAQIVEGLTIAVRTAATTEEDLAIGGGQVC</sequence>
<dbReference type="CDD" id="cd00501">
    <property type="entry name" value="Peptidase_C15"/>
    <property type="match status" value="1"/>
</dbReference>
<keyword evidence="7 9" id="KW-0378">Hydrolase</keyword>
<comment type="subcellular location">
    <subcellularLocation>
        <location evidence="3 9">Cytoplasm</location>
    </subcellularLocation>
</comment>
<reference evidence="13" key="1">
    <citation type="journal article" date="2019" name="Int. J. Syst. Evol. Microbiol.">
        <title>The Global Catalogue of Microorganisms (GCM) 10K type strain sequencing project: providing services to taxonomists for standard genome sequencing and annotation.</title>
        <authorList>
            <consortium name="The Broad Institute Genomics Platform"/>
            <consortium name="The Broad Institute Genome Sequencing Center for Infectious Disease"/>
            <person name="Wu L."/>
            <person name="Ma J."/>
        </authorList>
    </citation>
    <scope>NUCLEOTIDE SEQUENCE [LARGE SCALE GENOMIC DNA]</scope>
    <source>
        <strain evidence="13">CGMCC 1.13574</strain>
    </source>
</reference>
<name>A0ABW4ZWI5_9BACL</name>
<feature type="active site" evidence="9">
    <location>
        <position position="167"/>
    </location>
</feature>
<feature type="active site" evidence="9 11">
    <location>
        <position position="143"/>
    </location>
</feature>
<proteinExistence type="inferred from homology"/>
<dbReference type="InterPro" id="IPR033694">
    <property type="entry name" value="PGPEP1_Cys_AS"/>
</dbReference>
<dbReference type="EC" id="3.4.19.3" evidence="9"/>
<keyword evidence="5 9" id="KW-0963">Cytoplasm</keyword>
<gene>
    <name evidence="9 12" type="primary">pcp</name>
    <name evidence="12" type="ORF">ACFSOY_10105</name>
</gene>
<evidence type="ECO:0000256" key="10">
    <source>
        <dbReference type="PROSITE-ProRule" id="PRU10076"/>
    </source>
</evidence>
<evidence type="ECO:0000256" key="11">
    <source>
        <dbReference type="PROSITE-ProRule" id="PRU10077"/>
    </source>
</evidence>
<comment type="caution">
    <text evidence="12">The sequence shown here is derived from an EMBL/GenBank/DDBJ whole genome shotgun (WGS) entry which is preliminary data.</text>
</comment>
<evidence type="ECO:0000256" key="1">
    <source>
        <dbReference type="ARBA" id="ARBA00001770"/>
    </source>
</evidence>
<dbReference type="InterPro" id="IPR036440">
    <property type="entry name" value="Peptidase_C15-like_sf"/>
</dbReference>
<evidence type="ECO:0000256" key="3">
    <source>
        <dbReference type="ARBA" id="ARBA00004496"/>
    </source>
</evidence>
<dbReference type="PROSITE" id="PS01334">
    <property type="entry name" value="PYRASE_CYS"/>
    <property type="match status" value="1"/>
</dbReference>
<organism evidence="12 13">
    <name type="scientific">Tumebacillus lipolyticus</name>
    <dbReference type="NCBI Taxonomy" id="1280370"/>
    <lineage>
        <taxon>Bacteria</taxon>
        <taxon>Bacillati</taxon>
        <taxon>Bacillota</taxon>
        <taxon>Bacilli</taxon>
        <taxon>Bacillales</taxon>
        <taxon>Alicyclobacillaceae</taxon>
        <taxon>Tumebacillus</taxon>
    </lineage>
</organism>
<evidence type="ECO:0000256" key="4">
    <source>
        <dbReference type="ARBA" id="ARBA00006641"/>
    </source>
</evidence>
<evidence type="ECO:0000256" key="8">
    <source>
        <dbReference type="ARBA" id="ARBA00022807"/>
    </source>
</evidence>
<protein>
    <recommendedName>
        <fullName evidence="9">Pyrrolidone-carboxylate peptidase</fullName>
        <ecNumber evidence="9">3.4.19.3</ecNumber>
    </recommendedName>
    <alternativeName>
        <fullName evidence="9">5-oxoprolyl-peptidase</fullName>
    </alternativeName>
    <alternativeName>
        <fullName evidence="9">Pyroglutamyl-peptidase I</fullName>
        <shortName evidence="9">PGP-I</shortName>
        <shortName evidence="9">Pyrase</shortName>
    </alternativeName>
</protein>
<dbReference type="NCBIfam" id="NF009676">
    <property type="entry name" value="PRK13197.1"/>
    <property type="match status" value="1"/>
</dbReference>
<comment type="catalytic activity">
    <reaction evidence="1 9 10">
        <text>Release of an N-terminal pyroglutamyl group from a polypeptide, the second amino acid generally not being Pro.</text>
        <dbReference type="EC" id="3.4.19.3"/>
    </reaction>
</comment>
<dbReference type="Pfam" id="PF01470">
    <property type="entry name" value="Peptidase_C15"/>
    <property type="match status" value="1"/>
</dbReference>
<dbReference type="InterPro" id="IPR000816">
    <property type="entry name" value="Peptidase_C15"/>
</dbReference>